<dbReference type="InterPro" id="IPR016477">
    <property type="entry name" value="Fructo-/Ketosamine-3-kinase"/>
</dbReference>
<reference evidence="2 3" key="1">
    <citation type="submission" date="2018-06" db="EMBL/GenBank/DDBJ databases">
        <authorList>
            <consortium name="Pathogen Informatics"/>
            <person name="Doyle S."/>
        </authorList>
    </citation>
    <scope>NUCLEOTIDE SEQUENCE [LARGE SCALE GENOMIC DNA]</scope>
    <source>
        <strain evidence="2 3">NCTC8297</strain>
    </source>
</reference>
<dbReference type="SUPFAM" id="SSF56112">
    <property type="entry name" value="Protein kinase-like (PK-like)"/>
    <property type="match status" value="1"/>
</dbReference>
<protein>
    <submittedName>
        <fullName evidence="2">Ribulosamine/erythrulosamine 3- kinase potentially involved in protein deglycation</fullName>
    </submittedName>
</protein>
<sequence length="101" mass="11247">MWQAISRLLSEQVGEGEIELRNELPGGEVHAAWHLRYAGHDFFVKCDEREMLRGFTAEADQLELLSRSKTVVVPKVWAVGSDRGLQLFSHGLPPAPPAGRP</sequence>
<name>A0A379TEV8_SALER</name>
<dbReference type="InterPro" id="IPR011009">
    <property type="entry name" value="Kinase-like_dom_sf"/>
</dbReference>
<organism evidence="2 3">
    <name type="scientific">Salmonella enterica subsp. arizonae</name>
    <dbReference type="NCBI Taxonomy" id="59203"/>
    <lineage>
        <taxon>Bacteria</taxon>
        <taxon>Pseudomonadati</taxon>
        <taxon>Pseudomonadota</taxon>
        <taxon>Gammaproteobacteria</taxon>
        <taxon>Enterobacterales</taxon>
        <taxon>Enterobacteriaceae</taxon>
        <taxon>Salmonella</taxon>
    </lineage>
</organism>
<evidence type="ECO:0000256" key="1">
    <source>
        <dbReference type="ARBA" id="ARBA00009460"/>
    </source>
</evidence>
<dbReference type="EMBL" id="UGXG01000002">
    <property type="protein sequence ID" value="SUG48049.1"/>
    <property type="molecule type" value="Genomic_DNA"/>
</dbReference>
<gene>
    <name evidence="2" type="ORF">NCTC8297_03335</name>
</gene>
<dbReference type="Gene3D" id="3.30.200.20">
    <property type="entry name" value="Phosphorylase Kinase, domain 1"/>
    <property type="match status" value="1"/>
</dbReference>
<keyword evidence="2" id="KW-0808">Transferase</keyword>
<evidence type="ECO:0000313" key="3">
    <source>
        <dbReference type="Proteomes" id="UP000254741"/>
    </source>
</evidence>
<evidence type="ECO:0000313" key="2">
    <source>
        <dbReference type="EMBL" id="SUG48049.1"/>
    </source>
</evidence>
<proteinExistence type="inferred from homology"/>
<dbReference type="AlphaFoldDB" id="A0A379TEV8"/>
<dbReference type="Proteomes" id="UP000254741">
    <property type="component" value="Unassembled WGS sequence"/>
</dbReference>
<accession>A0A379TEV8</accession>
<dbReference type="Pfam" id="PF03881">
    <property type="entry name" value="Fructosamin_kin"/>
    <property type="match status" value="1"/>
</dbReference>
<dbReference type="GO" id="GO:0016301">
    <property type="term" value="F:kinase activity"/>
    <property type="evidence" value="ECO:0007669"/>
    <property type="project" value="UniProtKB-KW"/>
</dbReference>
<comment type="similarity">
    <text evidence="1">Belongs to the fructosamine kinase family.</text>
</comment>
<keyword evidence="2" id="KW-0418">Kinase</keyword>